<feature type="chain" id="PRO_5036698833" description="LamG-like jellyroll fold domain-containing protein" evidence="3">
    <location>
        <begin position="20"/>
        <end position="305"/>
    </location>
</feature>
<reference evidence="5" key="1">
    <citation type="journal article" date="2014" name="Int. J. Syst. Evol. Microbiol.">
        <title>Complete genome sequence of Corynebacterium casei LMG S-19264T (=DSM 44701T), isolated from a smear-ripened cheese.</title>
        <authorList>
            <consortium name="US DOE Joint Genome Institute (JGI-PGF)"/>
            <person name="Walter F."/>
            <person name="Albersmeier A."/>
            <person name="Kalinowski J."/>
            <person name="Ruckert C."/>
        </authorList>
    </citation>
    <scope>NUCLEOTIDE SEQUENCE</scope>
    <source>
        <strain evidence="5">KCTC 12710</strain>
    </source>
</reference>
<dbReference type="SMART" id="SM00560">
    <property type="entry name" value="LamGL"/>
    <property type="match status" value="1"/>
</dbReference>
<accession>A0A918QVC7</accession>
<keyword evidence="6" id="KW-1185">Reference proteome</keyword>
<evidence type="ECO:0000313" key="5">
    <source>
        <dbReference type="EMBL" id="GGZ75054.1"/>
    </source>
</evidence>
<dbReference type="Pfam" id="PF13385">
    <property type="entry name" value="Laminin_G_3"/>
    <property type="match status" value="1"/>
</dbReference>
<dbReference type="Gene3D" id="2.60.120.200">
    <property type="match status" value="1"/>
</dbReference>
<dbReference type="InterPro" id="IPR013320">
    <property type="entry name" value="ConA-like_dom_sf"/>
</dbReference>
<evidence type="ECO:0000259" key="4">
    <source>
        <dbReference type="SMART" id="SM00560"/>
    </source>
</evidence>
<dbReference type="Pfam" id="PF18962">
    <property type="entry name" value="Por_Secre_tail"/>
    <property type="match status" value="1"/>
</dbReference>
<evidence type="ECO:0000256" key="1">
    <source>
        <dbReference type="ARBA" id="ARBA00022729"/>
    </source>
</evidence>
<dbReference type="SUPFAM" id="SSF49899">
    <property type="entry name" value="Concanavalin A-like lectins/glucanases"/>
    <property type="match status" value="1"/>
</dbReference>
<evidence type="ECO:0000256" key="2">
    <source>
        <dbReference type="ARBA" id="ARBA00023157"/>
    </source>
</evidence>
<evidence type="ECO:0000256" key="3">
    <source>
        <dbReference type="SAM" id="SignalP"/>
    </source>
</evidence>
<dbReference type="RefSeq" id="WP_189359735.1">
    <property type="nucleotide sequence ID" value="NZ_BMWZ01000002.1"/>
</dbReference>
<protein>
    <recommendedName>
        <fullName evidence="4">LamG-like jellyroll fold domain-containing protein</fullName>
    </recommendedName>
</protein>
<dbReference type="NCBIfam" id="TIGR04183">
    <property type="entry name" value="Por_Secre_tail"/>
    <property type="match status" value="1"/>
</dbReference>
<dbReference type="Proteomes" id="UP000636004">
    <property type="component" value="Unassembled WGS sequence"/>
</dbReference>
<organism evidence="5 6">
    <name type="scientific">Algibacter mikhailovii</name>
    <dbReference type="NCBI Taxonomy" id="425498"/>
    <lineage>
        <taxon>Bacteria</taxon>
        <taxon>Pseudomonadati</taxon>
        <taxon>Bacteroidota</taxon>
        <taxon>Flavobacteriia</taxon>
        <taxon>Flavobacteriales</taxon>
        <taxon>Flavobacteriaceae</taxon>
        <taxon>Algibacter</taxon>
    </lineage>
</organism>
<dbReference type="AlphaFoldDB" id="A0A918QVC7"/>
<proteinExistence type="predicted"/>
<reference evidence="5" key="2">
    <citation type="submission" date="2020-09" db="EMBL/GenBank/DDBJ databases">
        <authorList>
            <person name="Sun Q."/>
            <person name="Kim S."/>
        </authorList>
    </citation>
    <scope>NUCLEOTIDE SEQUENCE</scope>
    <source>
        <strain evidence="5">KCTC 12710</strain>
    </source>
</reference>
<dbReference type="EMBL" id="BMWZ01000002">
    <property type="protein sequence ID" value="GGZ75054.1"/>
    <property type="molecule type" value="Genomic_DNA"/>
</dbReference>
<gene>
    <name evidence="5" type="ORF">GCM10007028_10590</name>
</gene>
<feature type="signal peptide" evidence="3">
    <location>
        <begin position="1"/>
        <end position="19"/>
    </location>
</feature>
<sequence>MKKITFLTLIMMSFNLAIAQTALDFDPDRGLQQVQISDITCPSEFTFELWINYKGQRSGEFYPTLIEFGDDTPFFGFESGFLTLFGGVKMSTRFPTNQWIHVAVTYSTVDSSVALYVNGELEAAAIGVVIDISGVGAGIGNNGSDDVFNGYIDDVRIWDIARSRSEILSDMNTCLTGTETNLYAFYNFDEGTGTVVNDLTGNNFNGTLVNMDPVTAWIPYDSCNSLSIENQNTNLQISLFPNPSSDFVSISGLKTKTNYEVYNAIGSKVLKGTLAINDKIDVQNLTSGIYLLKLESGSALKFIKE</sequence>
<keyword evidence="1 3" id="KW-0732">Signal</keyword>
<keyword evidence="2" id="KW-1015">Disulfide bond</keyword>
<feature type="domain" description="LamG-like jellyroll fold" evidence="4">
    <location>
        <begin position="43"/>
        <end position="165"/>
    </location>
</feature>
<comment type="caution">
    <text evidence="5">The sequence shown here is derived from an EMBL/GenBank/DDBJ whole genome shotgun (WGS) entry which is preliminary data.</text>
</comment>
<dbReference type="GO" id="GO:0004553">
    <property type="term" value="F:hydrolase activity, hydrolyzing O-glycosyl compounds"/>
    <property type="evidence" value="ECO:0007669"/>
    <property type="project" value="UniProtKB-ARBA"/>
</dbReference>
<dbReference type="InterPro" id="IPR026444">
    <property type="entry name" value="Secre_tail"/>
</dbReference>
<name>A0A918QVC7_9FLAO</name>
<dbReference type="InterPro" id="IPR006558">
    <property type="entry name" value="LamG-like"/>
</dbReference>
<dbReference type="GO" id="GO:0005975">
    <property type="term" value="P:carbohydrate metabolic process"/>
    <property type="evidence" value="ECO:0007669"/>
    <property type="project" value="UniProtKB-ARBA"/>
</dbReference>
<evidence type="ECO:0000313" key="6">
    <source>
        <dbReference type="Proteomes" id="UP000636004"/>
    </source>
</evidence>